<reference evidence="2 3" key="1">
    <citation type="submission" date="2020-02" db="EMBL/GenBank/DDBJ databases">
        <authorList>
            <person name="Zheng R.K."/>
            <person name="Sun C.M."/>
        </authorList>
    </citation>
    <scope>NUCLEOTIDE SEQUENCE [LARGE SCALE GENOMIC DNA]</scope>
    <source>
        <strain evidence="3">rifampicinis</strain>
    </source>
</reference>
<evidence type="ECO:0000313" key="3">
    <source>
        <dbReference type="Proteomes" id="UP000594468"/>
    </source>
</evidence>
<name>A0A7S8E8N8_9CHLR</name>
<feature type="transmembrane region" description="Helical" evidence="1">
    <location>
        <begin position="295"/>
        <end position="316"/>
    </location>
</feature>
<feature type="transmembrane region" description="Helical" evidence="1">
    <location>
        <begin position="170"/>
        <end position="195"/>
    </location>
</feature>
<accession>A0A7S8E8N8</accession>
<feature type="transmembrane region" description="Helical" evidence="1">
    <location>
        <begin position="328"/>
        <end position="350"/>
    </location>
</feature>
<keyword evidence="3" id="KW-1185">Reference proteome</keyword>
<proteinExistence type="predicted"/>
<feature type="transmembrane region" description="Helical" evidence="1">
    <location>
        <begin position="99"/>
        <end position="120"/>
    </location>
</feature>
<organism evidence="2 3">
    <name type="scientific">Phototrophicus methaneseepsis</name>
    <dbReference type="NCBI Taxonomy" id="2710758"/>
    <lineage>
        <taxon>Bacteria</taxon>
        <taxon>Bacillati</taxon>
        <taxon>Chloroflexota</taxon>
        <taxon>Candidatus Thermofontia</taxon>
        <taxon>Phototrophicales</taxon>
        <taxon>Phototrophicaceae</taxon>
        <taxon>Phototrophicus</taxon>
    </lineage>
</organism>
<dbReference type="RefSeq" id="WP_195170485.1">
    <property type="nucleotide sequence ID" value="NZ_CP062983.1"/>
</dbReference>
<evidence type="ECO:0000256" key="1">
    <source>
        <dbReference type="SAM" id="Phobius"/>
    </source>
</evidence>
<keyword evidence="1" id="KW-0812">Transmembrane</keyword>
<keyword evidence="1" id="KW-1133">Transmembrane helix</keyword>
<feature type="transmembrane region" description="Helical" evidence="1">
    <location>
        <begin position="26"/>
        <end position="45"/>
    </location>
</feature>
<keyword evidence="1" id="KW-0472">Membrane</keyword>
<dbReference type="AlphaFoldDB" id="A0A7S8E8N8"/>
<dbReference type="EMBL" id="CP062983">
    <property type="protein sequence ID" value="QPC82416.1"/>
    <property type="molecule type" value="Genomic_DNA"/>
</dbReference>
<protein>
    <submittedName>
        <fullName evidence="2">Uncharacterized protein</fullName>
    </submittedName>
</protein>
<sequence length="361" mass="40125">MTTVSKPLGVAQTEPRAQATTPSRSLAFDYQMMILGTVMLFGVFLDGWAHNHGRVDDSFFTPWHAVLYGGYALAGGRLVLAQFVNVGRGYKWLRALPPGYILSLLGVIIFGGAGIVDMIWHETFGFEENLEALLSPSHLLLMTGALLIMTGPLRAAWLDATPYRQRGWRFLLPAIMSVTSVFALLSFFLAYAYFTEDLTYLVGIRPGGSRGIVDAMGIMGLLVPPMLLTACILFLRRRWRLPFGTVTLMLCLTVLLMTWLSLDATYEFLLAVPMLMAGLVGDVLLWRYNSPQRLAWLRLMAFGAPFAIILLYLITIQQFSGQFLWWEIHMWLGAPVLAGVLGYLLSFVAYPPAMPPNAATD</sequence>
<feature type="transmembrane region" description="Helical" evidence="1">
    <location>
        <begin position="215"/>
        <end position="235"/>
    </location>
</feature>
<gene>
    <name evidence="2" type="ORF">G4Y79_22465</name>
</gene>
<feature type="transmembrane region" description="Helical" evidence="1">
    <location>
        <begin position="140"/>
        <end position="158"/>
    </location>
</feature>
<feature type="transmembrane region" description="Helical" evidence="1">
    <location>
        <begin position="268"/>
        <end position="288"/>
    </location>
</feature>
<dbReference type="KEGG" id="pmet:G4Y79_22465"/>
<dbReference type="Proteomes" id="UP000594468">
    <property type="component" value="Chromosome"/>
</dbReference>
<feature type="transmembrane region" description="Helical" evidence="1">
    <location>
        <begin position="242"/>
        <end position="262"/>
    </location>
</feature>
<feature type="transmembrane region" description="Helical" evidence="1">
    <location>
        <begin position="65"/>
        <end position="87"/>
    </location>
</feature>
<evidence type="ECO:0000313" key="2">
    <source>
        <dbReference type="EMBL" id="QPC82416.1"/>
    </source>
</evidence>